<dbReference type="PhylomeDB" id="A0A0A2IPC6"/>
<reference evidence="2 3" key="1">
    <citation type="journal article" date="2015" name="Mol. Plant Microbe Interact.">
        <title>Genome, transcriptome, and functional analyses of Penicillium expansum provide new insights into secondary metabolism and pathogenicity.</title>
        <authorList>
            <person name="Ballester A.R."/>
            <person name="Marcet-Houben M."/>
            <person name="Levin E."/>
            <person name="Sela N."/>
            <person name="Selma-Lazaro C."/>
            <person name="Carmona L."/>
            <person name="Wisniewski M."/>
            <person name="Droby S."/>
            <person name="Gonzalez-Candelas L."/>
            <person name="Gabaldon T."/>
        </authorList>
    </citation>
    <scope>NUCLEOTIDE SEQUENCE [LARGE SCALE GENOMIC DNA]</scope>
    <source>
        <strain evidence="2 3">MD-8</strain>
    </source>
</reference>
<dbReference type="VEuPathDB" id="FungiDB:PEXP_000420"/>
<feature type="region of interest" description="Disordered" evidence="1">
    <location>
        <begin position="190"/>
        <end position="222"/>
    </location>
</feature>
<feature type="compositionally biased region" description="Basic and acidic residues" evidence="1">
    <location>
        <begin position="75"/>
        <end position="92"/>
    </location>
</feature>
<organism evidence="2 3">
    <name type="scientific">Penicillium expansum</name>
    <name type="common">Blue mold rot fungus</name>
    <dbReference type="NCBI Taxonomy" id="27334"/>
    <lineage>
        <taxon>Eukaryota</taxon>
        <taxon>Fungi</taxon>
        <taxon>Dikarya</taxon>
        <taxon>Ascomycota</taxon>
        <taxon>Pezizomycotina</taxon>
        <taxon>Eurotiomycetes</taxon>
        <taxon>Eurotiomycetidae</taxon>
        <taxon>Eurotiales</taxon>
        <taxon>Aspergillaceae</taxon>
        <taxon>Penicillium</taxon>
    </lineage>
</organism>
<sequence>MGEVTGVSAEVEINSYLQNLLSDYPDLPLVSPGATNPFWLAAENLLPHPRSDIHGISTSESMSNKHIEELPAPERTGESVRSRLAEQTDERVPPSYRDPSVVAGYTHTAALKIIESLEEQLPISRVPIDQAMRLNRQAMAKVREVSNTDEFRRCQRCPLLVATVLDLVVGLYELVLLSIQRPASEGDTVSLADQNNLPWPQSPFQQRARTGEMPRGGVESRIGHQRRVGAPAFPVWTP</sequence>
<dbReference type="RefSeq" id="XP_016600043.1">
    <property type="nucleotide sequence ID" value="XM_016743861.1"/>
</dbReference>
<dbReference type="HOGENOM" id="CLU_1098809_0_0_1"/>
<evidence type="ECO:0000313" key="3">
    <source>
        <dbReference type="Proteomes" id="UP000030143"/>
    </source>
</evidence>
<evidence type="ECO:0000313" key="2">
    <source>
        <dbReference type="EMBL" id="KGO58606.1"/>
    </source>
</evidence>
<accession>A0A0A2IPC6</accession>
<dbReference type="STRING" id="27334.A0A0A2IPC6"/>
<dbReference type="OrthoDB" id="2740448at2759"/>
<dbReference type="Proteomes" id="UP000030143">
    <property type="component" value="Unassembled WGS sequence"/>
</dbReference>
<feature type="compositionally biased region" description="Polar residues" evidence="1">
    <location>
        <begin position="191"/>
        <end position="208"/>
    </location>
</feature>
<name>A0A0A2IPC6_PENEN</name>
<comment type="caution">
    <text evidence="2">The sequence shown here is derived from an EMBL/GenBank/DDBJ whole genome shotgun (WGS) entry which is preliminary data.</text>
</comment>
<protein>
    <submittedName>
        <fullName evidence="2">Uncharacterized protein</fullName>
    </submittedName>
</protein>
<dbReference type="GeneID" id="27679281"/>
<proteinExistence type="predicted"/>
<dbReference type="EMBL" id="JQFZ01000117">
    <property type="protein sequence ID" value="KGO58606.1"/>
    <property type="molecule type" value="Genomic_DNA"/>
</dbReference>
<feature type="region of interest" description="Disordered" evidence="1">
    <location>
        <begin position="69"/>
        <end position="98"/>
    </location>
</feature>
<evidence type="ECO:0000256" key="1">
    <source>
        <dbReference type="SAM" id="MobiDB-lite"/>
    </source>
</evidence>
<dbReference type="AlphaFoldDB" id="A0A0A2IPC6"/>
<gene>
    <name evidence="2" type="ORF">PEX2_065900</name>
</gene>
<keyword evidence="3" id="KW-1185">Reference proteome</keyword>